<keyword evidence="1" id="KW-1133">Transmembrane helix</keyword>
<sequence length="56" mass="6023">MSFFKKLYRSEQGATAVEYGLILALIAIATIVAISNVANTTGNMWNDVADEVVTNS</sequence>
<evidence type="ECO:0000313" key="2">
    <source>
        <dbReference type="EMBL" id="QTD57099.1"/>
    </source>
</evidence>
<evidence type="ECO:0000256" key="1">
    <source>
        <dbReference type="SAM" id="Phobius"/>
    </source>
</evidence>
<dbReference type="RefSeq" id="WP_207989321.1">
    <property type="nucleotide sequence ID" value="NZ_CP071794.1"/>
</dbReference>
<dbReference type="Pfam" id="PF04964">
    <property type="entry name" value="Flp_Fap"/>
    <property type="match status" value="1"/>
</dbReference>
<name>A0ABX7T668_9SPHN</name>
<keyword evidence="3" id="KW-1185">Reference proteome</keyword>
<protein>
    <submittedName>
        <fullName evidence="2">Flp family type IVb pilin</fullName>
    </submittedName>
</protein>
<reference evidence="2 3" key="1">
    <citation type="submission" date="2021-03" db="EMBL/GenBank/DDBJ databases">
        <title>Complete genome of Parasphingorhabdus_sp.JHSY0214.</title>
        <authorList>
            <person name="Yoo J.H."/>
            <person name="Bae J.W."/>
        </authorList>
    </citation>
    <scope>NUCLEOTIDE SEQUENCE [LARGE SCALE GENOMIC DNA]</scope>
    <source>
        <strain evidence="2 3">JHSY0214</strain>
    </source>
</reference>
<keyword evidence="1" id="KW-0812">Transmembrane</keyword>
<dbReference type="InterPro" id="IPR007047">
    <property type="entry name" value="Flp_Fap"/>
</dbReference>
<evidence type="ECO:0000313" key="3">
    <source>
        <dbReference type="Proteomes" id="UP000663923"/>
    </source>
</evidence>
<keyword evidence="1" id="KW-0472">Membrane</keyword>
<proteinExistence type="predicted"/>
<organism evidence="2 3">
    <name type="scientific">Parasphingorhabdus cellanae</name>
    <dbReference type="NCBI Taxonomy" id="2806553"/>
    <lineage>
        <taxon>Bacteria</taxon>
        <taxon>Pseudomonadati</taxon>
        <taxon>Pseudomonadota</taxon>
        <taxon>Alphaproteobacteria</taxon>
        <taxon>Sphingomonadales</taxon>
        <taxon>Sphingomonadaceae</taxon>
        <taxon>Parasphingorhabdus</taxon>
    </lineage>
</organism>
<accession>A0ABX7T668</accession>
<dbReference type="EMBL" id="CP071794">
    <property type="protein sequence ID" value="QTD57099.1"/>
    <property type="molecule type" value="Genomic_DNA"/>
</dbReference>
<feature type="transmembrane region" description="Helical" evidence="1">
    <location>
        <begin position="21"/>
        <end position="38"/>
    </location>
</feature>
<dbReference type="Proteomes" id="UP000663923">
    <property type="component" value="Chromosome"/>
</dbReference>
<gene>
    <name evidence="2" type="ORF">J4G78_05985</name>
</gene>